<evidence type="ECO:0000256" key="2">
    <source>
        <dbReference type="ARBA" id="ARBA00022801"/>
    </source>
</evidence>
<dbReference type="PANTHER" id="PTHR11049">
    <property type="entry name" value="ACYL COENZYME A THIOESTER HYDROLASE"/>
    <property type="match status" value="1"/>
</dbReference>
<reference evidence="6" key="1">
    <citation type="journal article" date="2019" name="Int. J. Syst. Evol. Microbiol.">
        <title>The Global Catalogue of Microorganisms (GCM) 10K type strain sequencing project: providing services to taxonomists for standard genome sequencing and annotation.</title>
        <authorList>
            <consortium name="The Broad Institute Genomics Platform"/>
            <consortium name="The Broad Institute Genome Sequencing Center for Infectious Disease"/>
            <person name="Wu L."/>
            <person name="Ma J."/>
        </authorList>
    </citation>
    <scope>NUCLEOTIDE SEQUENCE [LARGE SCALE GENOMIC DNA]</scope>
    <source>
        <strain evidence="6">JCM 18054</strain>
    </source>
</reference>
<evidence type="ECO:0000256" key="3">
    <source>
        <dbReference type="PROSITE-ProRule" id="PRU01106"/>
    </source>
</evidence>
<name>A0ABP8VEW7_9PSEU</name>
<evidence type="ECO:0000313" key="5">
    <source>
        <dbReference type="EMBL" id="GAA4661527.1"/>
    </source>
</evidence>
<proteinExistence type="inferred from homology"/>
<dbReference type="EMBL" id="BAABIB010000120">
    <property type="protein sequence ID" value="GAA4661527.1"/>
    <property type="molecule type" value="Genomic_DNA"/>
</dbReference>
<protein>
    <submittedName>
        <fullName evidence="5">Acyl-CoA thioesterase</fullName>
    </submittedName>
</protein>
<evidence type="ECO:0000313" key="6">
    <source>
        <dbReference type="Proteomes" id="UP001500192"/>
    </source>
</evidence>
<feature type="domain" description="HotDog ACOT-type" evidence="4">
    <location>
        <begin position="1"/>
        <end position="104"/>
    </location>
</feature>
<evidence type="ECO:0000259" key="4">
    <source>
        <dbReference type="PROSITE" id="PS51770"/>
    </source>
</evidence>
<dbReference type="InterPro" id="IPR006683">
    <property type="entry name" value="Thioestr_dom"/>
</dbReference>
<dbReference type="CDD" id="cd03442">
    <property type="entry name" value="BFIT_BACH"/>
    <property type="match status" value="1"/>
</dbReference>
<accession>A0ABP8VEW7</accession>
<organism evidence="5 6">
    <name type="scientific">Amycolatopsis dongchuanensis</name>
    <dbReference type="NCBI Taxonomy" id="1070866"/>
    <lineage>
        <taxon>Bacteria</taxon>
        <taxon>Bacillati</taxon>
        <taxon>Actinomycetota</taxon>
        <taxon>Actinomycetes</taxon>
        <taxon>Pseudonocardiales</taxon>
        <taxon>Pseudonocardiaceae</taxon>
        <taxon>Amycolatopsis</taxon>
    </lineage>
</organism>
<dbReference type="Gene3D" id="3.10.129.10">
    <property type="entry name" value="Hotdog Thioesterase"/>
    <property type="match status" value="1"/>
</dbReference>
<comment type="similarity">
    <text evidence="1">Belongs to the acyl coenzyme A hydrolase family.</text>
</comment>
<evidence type="ECO:0000256" key="1">
    <source>
        <dbReference type="ARBA" id="ARBA00010458"/>
    </source>
</evidence>
<keyword evidence="6" id="KW-1185">Reference proteome</keyword>
<sequence>MDDHDTNLMGTVHGGVLMKLVDSLAGVVSARHSEGASVTAAIDEMVFRVPVRVGDVLHLHAQVNWTGLTSMEVGVRATADRWDRSVPPVHVASAYVVLVAVDDDGRPRAVPPIVPETDEDRRRHAEAGIRRAHRLARRAAITASRTVA</sequence>
<keyword evidence="2 3" id="KW-0378">Hydrolase</keyword>
<comment type="caution">
    <text evidence="5">The sequence shown here is derived from an EMBL/GenBank/DDBJ whole genome shotgun (WGS) entry which is preliminary data.</text>
</comment>
<dbReference type="SUPFAM" id="SSF54637">
    <property type="entry name" value="Thioesterase/thiol ester dehydrase-isomerase"/>
    <property type="match status" value="1"/>
</dbReference>
<dbReference type="PROSITE" id="PS51770">
    <property type="entry name" value="HOTDOG_ACOT"/>
    <property type="match status" value="1"/>
</dbReference>
<dbReference type="InterPro" id="IPR040170">
    <property type="entry name" value="Cytosol_ACT"/>
</dbReference>
<dbReference type="PANTHER" id="PTHR11049:SF16">
    <property type="entry name" value="PROTEIN VDLD"/>
    <property type="match status" value="1"/>
</dbReference>
<dbReference type="InterPro" id="IPR029069">
    <property type="entry name" value="HotDog_dom_sf"/>
</dbReference>
<dbReference type="Pfam" id="PF03061">
    <property type="entry name" value="4HBT"/>
    <property type="match status" value="1"/>
</dbReference>
<dbReference type="Proteomes" id="UP001500192">
    <property type="component" value="Unassembled WGS sequence"/>
</dbReference>
<gene>
    <name evidence="5" type="ORF">GCM10023214_62280</name>
</gene>
<dbReference type="InterPro" id="IPR033120">
    <property type="entry name" value="HOTDOG_ACOT"/>
</dbReference>